<dbReference type="PANTHER" id="PTHR48058:SF33">
    <property type="entry name" value="LEUCINE-RICH REPEAT-CONTAINING, PLANT-TYPE, LEUCINE-RICH REPEAT DOMAIN SUPERFAMILY"/>
    <property type="match status" value="1"/>
</dbReference>
<accession>A0AA36EHP2</accession>
<evidence type="ECO:0008006" key="3">
    <source>
        <dbReference type="Google" id="ProtNLM"/>
    </source>
</evidence>
<keyword evidence="2" id="KW-1185">Reference proteome</keyword>
<organism evidence="1 2">
    <name type="scientific">Lactuca saligna</name>
    <name type="common">Willowleaf lettuce</name>
    <dbReference type="NCBI Taxonomy" id="75948"/>
    <lineage>
        <taxon>Eukaryota</taxon>
        <taxon>Viridiplantae</taxon>
        <taxon>Streptophyta</taxon>
        <taxon>Embryophyta</taxon>
        <taxon>Tracheophyta</taxon>
        <taxon>Spermatophyta</taxon>
        <taxon>Magnoliopsida</taxon>
        <taxon>eudicotyledons</taxon>
        <taxon>Gunneridae</taxon>
        <taxon>Pentapetalae</taxon>
        <taxon>asterids</taxon>
        <taxon>campanulids</taxon>
        <taxon>Asterales</taxon>
        <taxon>Asteraceae</taxon>
        <taxon>Cichorioideae</taxon>
        <taxon>Cichorieae</taxon>
        <taxon>Lactucinae</taxon>
        <taxon>Lactuca</taxon>
    </lineage>
</organism>
<sequence>MLSSWVGNECCVWEGIQCEGVTGNVQRHNLRGDDYYPMFYSNYYLAGNKVSSSLAQLRHLKYLDLSGNRFFEGSHIQEFIGFLKHPGYMNLSHASFEGIIPPQIGSLSNLKVLDLVNDKG</sequence>
<name>A0AA36EHP2_LACSI</name>
<dbReference type="AlphaFoldDB" id="A0AA36EHP2"/>
<proteinExistence type="predicted"/>
<reference evidence="1" key="1">
    <citation type="submission" date="2023-04" db="EMBL/GenBank/DDBJ databases">
        <authorList>
            <person name="Vijverberg K."/>
            <person name="Xiong W."/>
            <person name="Schranz E."/>
        </authorList>
    </citation>
    <scope>NUCLEOTIDE SEQUENCE</scope>
</reference>
<dbReference type="SUPFAM" id="SSF52058">
    <property type="entry name" value="L domain-like"/>
    <property type="match status" value="1"/>
</dbReference>
<protein>
    <recommendedName>
        <fullName evidence="3">Leucine-rich repeat-containing N-terminal plant-type domain-containing protein</fullName>
    </recommendedName>
</protein>
<evidence type="ECO:0000313" key="1">
    <source>
        <dbReference type="EMBL" id="CAI9297101.1"/>
    </source>
</evidence>
<dbReference type="EMBL" id="OX465084">
    <property type="protein sequence ID" value="CAI9297101.1"/>
    <property type="molecule type" value="Genomic_DNA"/>
</dbReference>
<dbReference type="InterPro" id="IPR001611">
    <property type="entry name" value="Leu-rich_rpt"/>
</dbReference>
<gene>
    <name evidence="1" type="ORF">LSALG_LOCUS35937</name>
</gene>
<dbReference type="Proteomes" id="UP001177003">
    <property type="component" value="Chromosome 8"/>
</dbReference>
<dbReference type="Pfam" id="PF00560">
    <property type="entry name" value="LRR_1"/>
    <property type="match status" value="1"/>
</dbReference>
<evidence type="ECO:0000313" key="2">
    <source>
        <dbReference type="Proteomes" id="UP001177003"/>
    </source>
</evidence>
<dbReference type="Gene3D" id="3.80.10.10">
    <property type="entry name" value="Ribonuclease Inhibitor"/>
    <property type="match status" value="1"/>
</dbReference>
<dbReference type="PANTHER" id="PTHR48058">
    <property type="entry name" value="LRR RECEPTOR-LIKE SERINE/THREONINE-PROTEIN KINASE FLS2-RELATED"/>
    <property type="match status" value="1"/>
</dbReference>
<dbReference type="InterPro" id="IPR032675">
    <property type="entry name" value="LRR_dom_sf"/>
</dbReference>